<dbReference type="PANTHER" id="PTHR38690:SF1">
    <property type="entry name" value="PROTEASE"/>
    <property type="match status" value="1"/>
</dbReference>
<sequence>MTTLLRYRLRHLRRHVLIALAVVLVAVALLVGTISQLLPMVESHPDKVAAWLSERAGLPVAFDRLDTRWTRRGPLLQLDGLRIGQGNGVRVGQAEVLVAMYSGLLPGEPLTELRLRGLALTLERADDGRWSVRGLPSSESGGDPLEALRRLGELQVIGGQLQVMAPSIGIQTRIPRVDVRLRVDGQRLRVGARGWINTQAPPLTAVLDFQRRQGDGQAWFAAEPADLAAWSPLLQVAGVQVRQGSGELNAWVQLQDHRVVAVTAEGELEQVQLSGAPLQSATAAPGVSFRNLQLRARWTALDGGWRVDAPRLRINDGTSAGSQVLDGLLLAGGRHFALQGQQLDVAPLLQVAALSDRVEPGLRRWLYQSRPSMRFGDVRIVGSADGPVRAEGELLDASFRTVGNSPGISGLRGHFEGDGQAVSLDLRPDHVVRFDWPTGFGVLHELQLSGQVIGWREGAGWQVGTPALRVQGKDYAADVRGGLWFQGDGTRPWINLAAKIDDVPLTAAKGFWVRSSMSKAAVDWLDAALVDGTLRGATGLAVGDLDDWPFKGNNGRFEAGGHIVDGSIRFHQDWPVMRRMDADITFIGAGFDVHGKGELAGVKVDQIQAGIADWGQSRLQVKATTAEDSNRLLAMLRQSPLQASYGDTLDNLALRGPAAVNFDLMLPLHRDEGPGVLQGDVDLRGVQMADKRWDLQFDNVRGKINYSGGGFEAPALQVRHQERDGVLALRAGTPVKDASHAFEAELTAALDAGKLLDRAPELGWLKPYIHGTSDWTVGVTLPATAAGARTAAPTLLTLDSNLQGTRLQLPAPLNKPAADALPTHVQAALPMGAGRIDVAFGKLMALAARSQNGKTGVQVTMGSDRVDHEPPADGLMVNGRTPSLDALEWISLAKGGDSSDPGGLALKQVDVLADQLLLIGGRFEQTRLQLRPGADAVAVQLNGPALAGSLHIPTADGGTVSGQLDRVHWQAAQAATVESSDTPLAPMNPANIPPLALDIGDLEFGALKLGQTRLRTRPLPDGLQVQELQVRAPRQVIDLQGTWRGVGARAATQMSANVQTEDLGDLLQRLGYGGQVRGGEGRMQLQAGWNGSPMAFSAASLEGGLDMSVRNGQLLEVEPGAGRVLGLLSVAQLPRRLLFDFRDLFSKGLAFNHVEGHVRFNGGLASTERIGIESPAADITIRGQADLRSQQFDQTIDVNPRSGNLLAVVGAVAGGPVGAAVGAAANAVLGKPLGSIGAKTYKVTGPWKDPKVEVIDRDETRAAPPPAATDAARTP</sequence>
<dbReference type="EMBL" id="JAYFUH010000061">
    <property type="protein sequence ID" value="MEA5666480.1"/>
    <property type="molecule type" value="Genomic_DNA"/>
</dbReference>
<comment type="caution">
    <text evidence="4">The sequence shown here is derived from an EMBL/GenBank/DDBJ whole genome shotgun (WGS) entry which is preliminary data.</text>
</comment>
<keyword evidence="5" id="KW-1185">Reference proteome</keyword>
<gene>
    <name evidence="4" type="ORF">VA603_02850</name>
</gene>
<dbReference type="Proteomes" id="UP001301653">
    <property type="component" value="Unassembled WGS sequence"/>
</dbReference>
<feature type="region of interest" description="Disordered" evidence="1">
    <location>
        <begin position="1252"/>
        <end position="1275"/>
    </location>
</feature>
<accession>A0ABU5V318</accession>
<keyword evidence="2" id="KW-0812">Transmembrane</keyword>
<dbReference type="Pfam" id="PF13116">
    <property type="entry name" value="YhdP"/>
    <property type="match status" value="1"/>
</dbReference>
<evidence type="ECO:0000313" key="5">
    <source>
        <dbReference type="Proteomes" id="UP001301653"/>
    </source>
</evidence>
<feature type="transmembrane region" description="Helical" evidence="2">
    <location>
        <begin position="16"/>
        <end position="38"/>
    </location>
</feature>
<evidence type="ECO:0000259" key="3">
    <source>
        <dbReference type="Pfam" id="PF13116"/>
    </source>
</evidence>
<proteinExistence type="predicted"/>
<dbReference type="PANTHER" id="PTHR38690">
    <property type="entry name" value="PROTEASE-RELATED"/>
    <property type="match status" value="1"/>
</dbReference>
<reference evidence="4 5" key="1">
    <citation type="submission" date="2023-12" db="EMBL/GenBank/DDBJ databases">
        <title>Stenotrophomonas guangdongensis sp. nov., isolated from wilted pepper plants (Capsicum annuum).</title>
        <authorList>
            <person name="Qiu M."/>
            <person name="Li Y."/>
            <person name="Liu Q."/>
            <person name="Zhang X."/>
            <person name="Huang Y."/>
            <person name="Guo R."/>
            <person name="Hu M."/>
            <person name="Zhou J."/>
            <person name="Zhou X."/>
        </authorList>
    </citation>
    <scope>NUCLEOTIDE SEQUENCE [LARGE SCALE GENOMIC DNA]</scope>
    <source>
        <strain evidence="4 5">MH1</strain>
    </source>
</reference>
<evidence type="ECO:0000256" key="2">
    <source>
        <dbReference type="SAM" id="Phobius"/>
    </source>
</evidence>
<dbReference type="NCBIfam" id="TIGR02099">
    <property type="entry name" value="YhdP family protein"/>
    <property type="match status" value="1"/>
</dbReference>
<name>A0ABU5V318_9GAMM</name>
<dbReference type="InterPro" id="IPR025263">
    <property type="entry name" value="YhdP_central"/>
</dbReference>
<protein>
    <submittedName>
        <fullName evidence="4">YhdP family protein</fullName>
    </submittedName>
</protein>
<dbReference type="RefSeq" id="WP_323437875.1">
    <property type="nucleotide sequence ID" value="NZ_JAYFUH010000061.1"/>
</dbReference>
<organism evidence="4 5">
    <name type="scientific">Stenotrophomonas capsici</name>
    <dbReference type="NCBI Taxonomy" id="3110230"/>
    <lineage>
        <taxon>Bacteria</taxon>
        <taxon>Pseudomonadati</taxon>
        <taxon>Pseudomonadota</taxon>
        <taxon>Gammaproteobacteria</taxon>
        <taxon>Lysobacterales</taxon>
        <taxon>Lysobacteraceae</taxon>
        <taxon>Stenotrophomonas</taxon>
    </lineage>
</organism>
<dbReference type="InterPro" id="IPR011836">
    <property type="entry name" value="YhdP"/>
</dbReference>
<feature type="domain" description="YhdP central" evidence="3">
    <location>
        <begin position="10"/>
        <end position="1252"/>
    </location>
</feature>
<keyword evidence="2" id="KW-0472">Membrane</keyword>
<evidence type="ECO:0000256" key="1">
    <source>
        <dbReference type="SAM" id="MobiDB-lite"/>
    </source>
</evidence>
<keyword evidence="2" id="KW-1133">Transmembrane helix</keyword>
<feature type="compositionally biased region" description="Basic and acidic residues" evidence="1">
    <location>
        <begin position="1252"/>
        <end position="1261"/>
    </location>
</feature>
<evidence type="ECO:0000313" key="4">
    <source>
        <dbReference type="EMBL" id="MEA5666480.1"/>
    </source>
</evidence>